<evidence type="ECO:0000259" key="7">
    <source>
        <dbReference type="PROSITE" id="PS51379"/>
    </source>
</evidence>
<evidence type="ECO:0000256" key="1">
    <source>
        <dbReference type="ARBA" id="ARBA00022448"/>
    </source>
</evidence>
<keyword evidence="1" id="KW-0813">Transport</keyword>
<feature type="domain" description="4Fe-4S ferredoxin-type" evidence="7">
    <location>
        <begin position="283"/>
        <end position="312"/>
    </location>
</feature>
<dbReference type="PROSITE" id="PS51379">
    <property type="entry name" value="4FE4S_FER_2"/>
    <property type="match status" value="4"/>
</dbReference>
<evidence type="ECO:0000256" key="4">
    <source>
        <dbReference type="ARBA" id="ARBA00022982"/>
    </source>
</evidence>
<evidence type="ECO:0000256" key="2">
    <source>
        <dbReference type="ARBA" id="ARBA00022485"/>
    </source>
</evidence>
<dbReference type="RefSeq" id="WP_041964262.1">
    <property type="nucleotide sequence ID" value="NZ_BASE01000009.1"/>
</dbReference>
<evidence type="ECO:0000313" key="8">
    <source>
        <dbReference type="EMBL" id="GAM12301.1"/>
    </source>
</evidence>
<sequence>MLLVDHLMSKWLEAKRLKVDPQRCVRTRNRFSACSKCTDACPVSAISLENGLSVNEDVCSECMRCTTVCPSEALYDEKYLSYFSEMPSREVISFSCDHDRSNESHIRLACLSQLDSALLMHAFNNSSHVNIQFHEEKCKQCSKYDEKLWSSFNETIKRFKSMCTRENEVTFNNINHSEKMERSYTRRDLITFFSKKATNKVVTPLIPAEEEIENLRVSLKKGPMASVYHRILDKNKNSMHSYQTSEKLKTMQLAFTETCNGCGACSRVCTTGALKFTDDDEVVKGVFKPMLCNGCESCIDLCRINGLEKIENDFELKQFLMNQEQIILYREYKKCAKCGTLHLSSSAYCEDCEGNSRMTL</sequence>
<evidence type="ECO:0000256" key="6">
    <source>
        <dbReference type="ARBA" id="ARBA00023014"/>
    </source>
</evidence>
<keyword evidence="5" id="KW-0408">Iron</keyword>
<keyword evidence="2" id="KW-0004">4Fe-4S</keyword>
<keyword evidence="6" id="KW-0411">Iron-sulfur</keyword>
<dbReference type="PANTHER" id="PTHR42859">
    <property type="entry name" value="OXIDOREDUCTASE"/>
    <property type="match status" value="1"/>
</dbReference>
<dbReference type="EMBL" id="BASE01000009">
    <property type="protein sequence ID" value="GAM12301.1"/>
    <property type="molecule type" value="Genomic_DNA"/>
</dbReference>
<dbReference type="PROSITE" id="PS00198">
    <property type="entry name" value="4FE4S_FER_1"/>
    <property type="match status" value="1"/>
</dbReference>
<dbReference type="GO" id="GO:0051539">
    <property type="term" value="F:4 iron, 4 sulfur cluster binding"/>
    <property type="evidence" value="ECO:0007669"/>
    <property type="project" value="UniProtKB-KW"/>
</dbReference>
<keyword evidence="4" id="KW-0249">Electron transport</keyword>
<dbReference type="Proteomes" id="UP000031014">
    <property type="component" value="Unassembled WGS sequence"/>
</dbReference>
<feature type="domain" description="4Fe-4S ferredoxin-type" evidence="7">
    <location>
        <begin position="249"/>
        <end position="279"/>
    </location>
</feature>
<feature type="domain" description="4Fe-4S ferredoxin-type" evidence="7">
    <location>
        <begin position="15"/>
        <end position="49"/>
    </location>
</feature>
<protein>
    <submittedName>
        <fullName evidence="8">Ferredoxin</fullName>
    </submittedName>
</protein>
<gene>
    <name evidence="8" type="ORF">SAMD00020551_0433</name>
</gene>
<proteinExistence type="predicted"/>
<feature type="domain" description="4Fe-4S ferredoxin-type" evidence="7">
    <location>
        <begin position="50"/>
        <end position="79"/>
    </location>
</feature>
<dbReference type="AlphaFoldDB" id="A0A0A8X2E6"/>
<name>A0A0A8X2E6_MESS1</name>
<dbReference type="InterPro" id="IPR017896">
    <property type="entry name" value="4Fe4S_Fe-S-bd"/>
</dbReference>
<dbReference type="Pfam" id="PF13187">
    <property type="entry name" value="Fer4_9"/>
    <property type="match status" value="1"/>
</dbReference>
<evidence type="ECO:0000256" key="3">
    <source>
        <dbReference type="ARBA" id="ARBA00022723"/>
    </source>
</evidence>
<evidence type="ECO:0000256" key="5">
    <source>
        <dbReference type="ARBA" id="ARBA00023004"/>
    </source>
</evidence>
<organism evidence="8 9">
    <name type="scientific">Mesobacillus selenatarsenatis (strain DSM 18680 / JCM 14380 / FERM P-15431 / SF-1)</name>
    <dbReference type="NCBI Taxonomy" id="1321606"/>
    <lineage>
        <taxon>Bacteria</taxon>
        <taxon>Bacillati</taxon>
        <taxon>Bacillota</taxon>
        <taxon>Bacilli</taxon>
        <taxon>Bacillales</taxon>
        <taxon>Bacillaceae</taxon>
        <taxon>Mesobacillus</taxon>
    </lineage>
</organism>
<dbReference type="InterPro" id="IPR050294">
    <property type="entry name" value="RnfB_subfamily"/>
</dbReference>
<dbReference type="STRING" id="1321606.SAMD00020551_0433"/>
<dbReference type="SUPFAM" id="SSF54862">
    <property type="entry name" value="4Fe-4S ferredoxins"/>
    <property type="match status" value="1"/>
</dbReference>
<reference evidence="8 9" key="1">
    <citation type="submission" date="2013-06" db="EMBL/GenBank/DDBJ databases">
        <title>Whole genome shotgun sequence of Bacillus selenatarsenatis SF-1.</title>
        <authorList>
            <person name="Kuroda M."/>
            <person name="Sei K."/>
            <person name="Yamashita M."/>
            <person name="Ike M."/>
        </authorList>
    </citation>
    <scope>NUCLEOTIDE SEQUENCE [LARGE SCALE GENOMIC DNA]</scope>
    <source>
        <strain evidence="8 9">SF-1</strain>
    </source>
</reference>
<dbReference type="PANTHER" id="PTHR42859:SF10">
    <property type="entry name" value="DIMETHYLSULFOXIDE REDUCTASE CHAIN B"/>
    <property type="match status" value="1"/>
</dbReference>
<dbReference type="Gene3D" id="3.30.70.20">
    <property type="match status" value="2"/>
</dbReference>
<dbReference type="InterPro" id="IPR017900">
    <property type="entry name" value="4Fe4S_Fe_S_CS"/>
</dbReference>
<accession>A0A0A8X2E6</accession>
<dbReference type="Pfam" id="PF12838">
    <property type="entry name" value="Fer4_7"/>
    <property type="match status" value="1"/>
</dbReference>
<keyword evidence="3" id="KW-0479">Metal-binding</keyword>
<comment type="caution">
    <text evidence="8">The sequence shown here is derived from an EMBL/GenBank/DDBJ whole genome shotgun (WGS) entry which is preliminary data.</text>
</comment>
<keyword evidence="9" id="KW-1185">Reference proteome</keyword>
<dbReference type="GO" id="GO:0046872">
    <property type="term" value="F:metal ion binding"/>
    <property type="evidence" value="ECO:0007669"/>
    <property type="project" value="UniProtKB-KW"/>
</dbReference>
<evidence type="ECO:0000313" key="9">
    <source>
        <dbReference type="Proteomes" id="UP000031014"/>
    </source>
</evidence>